<evidence type="ECO:0000313" key="1">
    <source>
        <dbReference type="EMBL" id="BAW30386.1"/>
    </source>
</evidence>
<proteinExistence type="predicted"/>
<evidence type="ECO:0000313" key="2">
    <source>
        <dbReference type="Proteomes" id="UP000265557"/>
    </source>
</evidence>
<name>A0A3G9CWG4_METTE</name>
<dbReference type="AlphaFoldDB" id="A0A3G9CWG4"/>
<protein>
    <submittedName>
        <fullName evidence="1">Uncharacterized protein</fullName>
    </submittedName>
</protein>
<gene>
    <name evidence="1" type="ORF">MESMT1_2456</name>
</gene>
<dbReference type="EMBL" id="AP017646">
    <property type="protein sequence ID" value="BAW30386.1"/>
    <property type="molecule type" value="Genomic_DNA"/>
</dbReference>
<dbReference type="Proteomes" id="UP000265557">
    <property type="component" value="Chromosome"/>
</dbReference>
<sequence length="63" mass="7236">MLLCNFFEKYNEIEGIPVFFQTPDWVLILIRFSIGDKTVIDIPCELAPIAKVTLYVECLVLIS</sequence>
<accession>A0A3G9CWG4</accession>
<reference evidence="1 2" key="1">
    <citation type="submission" date="2016-09" db="EMBL/GenBank/DDBJ databases">
        <title>Complete Genome Sequence of Methanosarcina thermophila MT-1.</title>
        <authorList>
            <person name="Kouzuma A."/>
        </authorList>
    </citation>
    <scope>NUCLEOTIDE SEQUENCE [LARGE SCALE GENOMIC DNA]</scope>
    <source>
        <strain evidence="1 2">MT-1</strain>
    </source>
</reference>
<organism evidence="1 2">
    <name type="scientific">Methanosarcina thermophila</name>
    <dbReference type="NCBI Taxonomy" id="2210"/>
    <lineage>
        <taxon>Archaea</taxon>
        <taxon>Methanobacteriati</taxon>
        <taxon>Methanobacteriota</taxon>
        <taxon>Stenosarchaea group</taxon>
        <taxon>Methanomicrobia</taxon>
        <taxon>Methanosarcinales</taxon>
        <taxon>Methanosarcinaceae</taxon>
        <taxon>Methanosarcina</taxon>
    </lineage>
</organism>